<evidence type="ECO:0000313" key="2">
    <source>
        <dbReference type="Proteomes" id="UP000521943"/>
    </source>
</evidence>
<comment type="caution">
    <text evidence="1">The sequence shown here is derived from an EMBL/GenBank/DDBJ whole genome shotgun (WGS) entry which is preliminary data.</text>
</comment>
<keyword evidence="2" id="KW-1185">Reference proteome</keyword>
<gene>
    <name evidence="1" type="ORF">DFP72DRAFT_913468</name>
</gene>
<accession>A0A8H6HLW9</accession>
<proteinExistence type="predicted"/>
<evidence type="ECO:0000313" key="1">
    <source>
        <dbReference type="EMBL" id="KAF6749439.1"/>
    </source>
</evidence>
<dbReference type="EMBL" id="JACGCI010000063">
    <property type="protein sequence ID" value="KAF6749439.1"/>
    <property type="molecule type" value="Genomic_DNA"/>
</dbReference>
<dbReference type="AlphaFoldDB" id="A0A8H6HLW9"/>
<name>A0A8H6HLW9_9AGAR</name>
<sequence length="549" mass="61858">MNPDEYAKNYIAVAPALVSLFEAQNYWNGVSGNPPKLLYRSDLESNRYPHPKPGDSFFYIPVKTACGMFGTLLAEVWHIVVPLIIALFEERGISYSVIKAARFLIEYEDGQRTMRDDVVWVALHPGRNTAYDARDVTPDVLKILVGHGVDRGVVEWYEGNFEKLIGPPLLRVTNDTNPSYHVRRPLTVALGMPIAAEEMEADDSQGSVAFFFHENRDKNGAPSNRVLGVSNKHVLRKVTSVDYELRGAGGRAPRQHIRVCGDRRYKRFLGETRELSTNNLEESLRLAEEIDRLKRKPRSADSDEVADDAFALRKKETQLEEVEATREALETFKKTTDSTFNDIARRGIGWVDWAPKIAVDRHTLDIGTFELDPSKFRPHFKGNVVDLGSKFEPHELKRMFWPNDSNPTGMRFPSDRQLKIRGVVPQDELANPDCYDDNGVGMYIVAKDGNTTDLTVGRYAGLEAYLCDEFGTKSIEAAIYNYSKKSGDFSAKGDSGSLIFTGDGRMLAVLHSGMLRANSTHVTFGTPAWWVIDRLKLKYKSADFNREAF</sequence>
<protein>
    <submittedName>
        <fullName evidence="1">Uncharacterized protein</fullName>
    </submittedName>
</protein>
<dbReference type="OrthoDB" id="5424209at2759"/>
<reference evidence="1 2" key="1">
    <citation type="submission" date="2020-07" db="EMBL/GenBank/DDBJ databases">
        <title>Comparative genomics of pyrophilous fungi reveals a link between fire events and developmental genes.</title>
        <authorList>
            <consortium name="DOE Joint Genome Institute"/>
            <person name="Steindorff A.S."/>
            <person name="Carver A."/>
            <person name="Calhoun S."/>
            <person name="Stillman K."/>
            <person name="Liu H."/>
            <person name="Lipzen A."/>
            <person name="Pangilinan J."/>
            <person name="Labutti K."/>
            <person name="Bruns T.D."/>
            <person name="Grigoriev I.V."/>
        </authorList>
    </citation>
    <scope>NUCLEOTIDE SEQUENCE [LARGE SCALE GENOMIC DNA]</scope>
    <source>
        <strain evidence="1 2">CBS 144469</strain>
    </source>
</reference>
<organism evidence="1 2">
    <name type="scientific">Ephemerocybe angulata</name>
    <dbReference type="NCBI Taxonomy" id="980116"/>
    <lineage>
        <taxon>Eukaryota</taxon>
        <taxon>Fungi</taxon>
        <taxon>Dikarya</taxon>
        <taxon>Basidiomycota</taxon>
        <taxon>Agaricomycotina</taxon>
        <taxon>Agaricomycetes</taxon>
        <taxon>Agaricomycetidae</taxon>
        <taxon>Agaricales</taxon>
        <taxon>Agaricineae</taxon>
        <taxon>Psathyrellaceae</taxon>
        <taxon>Ephemerocybe</taxon>
    </lineage>
</organism>
<dbReference type="Proteomes" id="UP000521943">
    <property type="component" value="Unassembled WGS sequence"/>
</dbReference>